<sequence>MLSRIIFVLFVALTAVFVQAAPLATRQIGNLQCNLDRIKIVSDLAQAKKTTQTLTTQLGSDPAGSQGISAVSDGLNNAQAGIATIAKSLLTGQAAPADARQQVADGLTAAGTALASINSTDPTVTSNLDKLQTQLTSAGTAGEGVVSNCK</sequence>
<dbReference type="EMBL" id="JASBNA010000135">
    <property type="protein sequence ID" value="KAK7676107.1"/>
    <property type="molecule type" value="Genomic_DNA"/>
</dbReference>
<feature type="signal peptide" evidence="1">
    <location>
        <begin position="1"/>
        <end position="20"/>
    </location>
</feature>
<keyword evidence="1" id="KW-0732">Signal</keyword>
<protein>
    <submittedName>
        <fullName evidence="2">Uncharacterized protein</fullName>
    </submittedName>
</protein>
<evidence type="ECO:0000313" key="2">
    <source>
        <dbReference type="EMBL" id="KAK7676107.1"/>
    </source>
</evidence>
<reference evidence="2 3" key="1">
    <citation type="submission" date="2022-09" db="EMBL/GenBank/DDBJ databases">
        <authorList>
            <person name="Palmer J.M."/>
        </authorList>
    </citation>
    <scope>NUCLEOTIDE SEQUENCE [LARGE SCALE GENOMIC DNA]</scope>
    <source>
        <strain evidence="2 3">DSM 7382</strain>
    </source>
</reference>
<dbReference type="Proteomes" id="UP001385951">
    <property type="component" value="Unassembled WGS sequence"/>
</dbReference>
<evidence type="ECO:0000256" key="1">
    <source>
        <dbReference type="SAM" id="SignalP"/>
    </source>
</evidence>
<dbReference type="AlphaFoldDB" id="A0AAW0FFU2"/>
<organism evidence="2 3">
    <name type="scientific">Cerrena zonata</name>
    <dbReference type="NCBI Taxonomy" id="2478898"/>
    <lineage>
        <taxon>Eukaryota</taxon>
        <taxon>Fungi</taxon>
        <taxon>Dikarya</taxon>
        <taxon>Basidiomycota</taxon>
        <taxon>Agaricomycotina</taxon>
        <taxon>Agaricomycetes</taxon>
        <taxon>Polyporales</taxon>
        <taxon>Cerrenaceae</taxon>
        <taxon>Cerrena</taxon>
    </lineage>
</organism>
<keyword evidence="3" id="KW-1185">Reference proteome</keyword>
<proteinExistence type="predicted"/>
<evidence type="ECO:0000313" key="3">
    <source>
        <dbReference type="Proteomes" id="UP001385951"/>
    </source>
</evidence>
<feature type="chain" id="PRO_5043609196" evidence="1">
    <location>
        <begin position="21"/>
        <end position="150"/>
    </location>
</feature>
<comment type="caution">
    <text evidence="2">The sequence shown here is derived from an EMBL/GenBank/DDBJ whole genome shotgun (WGS) entry which is preliminary data.</text>
</comment>
<gene>
    <name evidence="2" type="ORF">QCA50_020947</name>
</gene>
<name>A0AAW0FFU2_9APHY</name>
<accession>A0AAW0FFU2</accession>